<evidence type="ECO:0000313" key="3">
    <source>
        <dbReference type="EMBL" id="KAJ9596091.1"/>
    </source>
</evidence>
<dbReference type="GO" id="GO:1990404">
    <property type="term" value="F:NAD+-protein mono-ADP-ribosyltransferase activity"/>
    <property type="evidence" value="ECO:0007669"/>
    <property type="project" value="TreeGrafter"/>
</dbReference>
<feature type="domain" description="PARP catalytic" evidence="2">
    <location>
        <begin position="10"/>
        <end position="190"/>
    </location>
</feature>
<dbReference type="InterPro" id="IPR012317">
    <property type="entry name" value="Poly(ADP-ribose)pol_cat_dom"/>
</dbReference>
<keyword evidence="1" id="KW-0520">NAD</keyword>
<protein>
    <recommendedName>
        <fullName evidence="1">Poly [ADP-ribose] polymerase</fullName>
        <shortName evidence="1">PARP</shortName>
        <ecNumber evidence="1">2.4.2.-</ecNumber>
    </recommendedName>
</protein>
<evidence type="ECO:0000313" key="4">
    <source>
        <dbReference type="Proteomes" id="UP001233999"/>
    </source>
</evidence>
<proteinExistence type="predicted"/>
<dbReference type="SUPFAM" id="SSF56399">
    <property type="entry name" value="ADP-ribosylation"/>
    <property type="match status" value="1"/>
</dbReference>
<dbReference type="GO" id="GO:0005634">
    <property type="term" value="C:nucleus"/>
    <property type="evidence" value="ECO:0007669"/>
    <property type="project" value="TreeGrafter"/>
</dbReference>
<name>A0AAD8ABN0_DIPPU</name>
<dbReference type="Proteomes" id="UP001233999">
    <property type="component" value="Unassembled WGS sequence"/>
</dbReference>
<accession>A0AAD8ABN0</accession>
<dbReference type="GO" id="GO:0003950">
    <property type="term" value="F:NAD+ poly-ADP-ribosyltransferase activity"/>
    <property type="evidence" value="ECO:0007669"/>
    <property type="project" value="UniProtKB-UniRule"/>
</dbReference>
<sequence>MRSIIIKKFAPSTWTPIEPDVKAQLVSLSSYCTEYMTLERQLKYDLPSIKKIQRVENPYLWGCYLLKKRECQSRGQLGAVKEMKLYHATSQKFVLSIVSTNLDWRRSFRNRFGQGVSFSPDASYANKYCNPHIGSDRALVVALVLVGKSHDGWYDTEMTREGYDTSTGNCDKVYVKYYDHEFYPQYIVYY</sequence>
<dbReference type="PROSITE" id="PS51059">
    <property type="entry name" value="PARP_CATALYTIC"/>
    <property type="match status" value="1"/>
</dbReference>
<evidence type="ECO:0000259" key="2">
    <source>
        <dbReference type="PROSITE" id="PS51059"/>
    </source>
</evidence>
<keyword evidence="1" id="KW-0808">Transferase</keyword>
<dbReference type="PANTHER" id="PTHR45740:SF2">
    <property type="entry name" value="POLY [ADP-RIBOSE] POLYMERASE"/>
    <property type="match status" value="1"/>
</dbReference>
<organism evidence="3 4">
    <name type="scientific">Diploptera punctata</name>
    <name type="common">Pacific beetle cockroach</name>
    <dbReference type="NCBI Taxonomy" id="6984"/>
    <lineage>
        <taxon>Eukaryota</taxon>
        <taxon>Metazoa</taxon>
        <taxon>Ecdysozoa</taxon>
        <taxon>Arthropoda</taxon>
        <taxon>Hexapoda</taxon>
        <taxon>Insecta</taxon>
        <taxon>Pterygota</taxon>
        <taxon>Neoptera</taxon>
        <taxon>Polyneoptera</taxon>
        <taxon>Dictyoptera</taxon>
        <taxon>Blattodea</taxon>
        <taxon>Blaberoidea</taxon>
        <taxon>Blaberidae</taxon>
        <taxon>Diplopterinae</taxon>
        <taxon>Diploptera</taxon>
    </lineage>
</organism>
<gene>
    <name evidence="3" type="ORF">L9F63_012720</name>
</gene>
<dbReference type="AlphaFoldDB" id="A0AAD8ABN0"/>
<dbReference type="InterPro" id="IPR051712">
    <property type="entry name" value="ARTD-AVP"/>
</dbReference>
<keyword evidence="4" id="KW-1185">Reference proteome</keyword>
<keyword evidence="1" id="KW-0328">Glycosyltransferase</keyword>
<dbReference type="Pfam" id="PF00644">
    <property type="entry name" value="PARP"/>
    <property type="match status" value="1"/>
</dbReference>
<evidence type="ECO:0000256" key="1">
    <source>
        <dbReference type="RuleBase" id="RU362114"/>
    </source>
</evidence>
<dbReference type="EC" id="2.4.2.-" evidence="1"/>
<dbReference type="EMBL" id="JASPKZ010002295">
    <property type="protein sequence ID" value="KAJ9596091.1"/>
    <property type="molecule type" value="Genomic_DNA"/>
</dbReference>
<reference evidence="3" key="2">
    <citation type="submission" date="2023-05" db="EMBL/GenBank/DDBJ databases">
        <authorList>
            <person name="Fouks B."/>
        </authorList>
    </citation>
    <scope>NUCLEOTIDE SEQUENCE</scope>
    <source>
        <strain evidence="3">Stay&amp;Tobe</strain>
        <tissue evidence="3">Testes</tissue>
    </source>
</reference>
<reference evidence="3" key="1">
    <citation type="journal article" date="2023" name="IScience">
        <title>Live-bearing cockroach genome reveals convergent evolutionary mechanisms linked to viviparity in insects and beyond.</title>
        <authorList>
            <person name="Fouks B."/>
            <person name="Harrison M.C."/>
            <person name="Mikhailova A.A."/>
            <person name="Marchal E."/>
            <person name="English S."/>
            <person name="Carruthers M."/>
            <person name="Jennings E.C."/>
            <person name="Chiamaka E.L."/>
            <person name="Frigard R.A."/>
            <person name="Pippel M."/>
            <person name="Attardo G.M."/>
            <person name="Benoit J.B."/>
            <person name="Bornberg-Bauer E."/>
            <person name="Tobe S.S."/>
        </authorList>
    </citation>
    <scope>NUCLEOTIDE SEQUENCE</scope>
    <source>
        <strain evidence="3">Stay&amp;Tobe</strain>
    </source>
</reference>
<dbReference type="PANTHER" id="PTHR45740">
    <property type="entry name" value="POLY [ADP-RIBOSE] POLYMERASE"/>
    <property type="match status" value="1"/>
</dbReference>
<comment type="caution">
    <text evidence="3">The sequence shown here is derived from an EMBL/GenBank/DDBJ whole genome shotgun (WGS) entry which is preliminary data.</text>
</comment>
<dbReference type="Gene3D" id="3.90.228.10">
    <property type="match status" value="1"/>
</dbReference>